<feature type="compositionally biased region" description="Basic and acidic residues" evidence="1">
    <location>
        <begin position="75"/>
        <end position="89"/>
    </location>
</feature>
<reference evidence="3" key="1">
    <citation type="journal article" date="2014" name="Int. J. Syst. Evol. Microbiol.">
        <title>Complete genome sequence of Corynebacterium casei LMG S-19264T (=DSM 44701T), isolated from a smear-ripened cheese.</title>
        <authorList>
            <consortium name="US DOE Joint Genome Institute (JGI-PGF)"/>
            <person name="Walter F."/>
            <person name="Albersmeier A."/>
            <person name="Kalinowski J."/>
            <person name="Ruckert C."/>
        </authorList>
    </citation>
    <scope>NUCLEOTIDE SEQUENCE</scope>
    <source>
        <strain evidence="3">JCM 4988</strain>
    </source>
</reference>
<evidence type="ECO:0000313" key="4">
    <source>
        <dbReference type="Proteomes" id="UP000630936"/>
    </source>
</evidence>
<evidence type="ECO:0000313" key="3">
    <source>
        <dbReference type="EMBL" id="GGZ38017.1"/>
    </source>
</evidence>
<dbReference type="RefSeq" id="WP_190124042.1">
    <property type="nucleotide sequence ID" value="NZ_BMWG01000010.1"/>
</dbReference>
<reference evidence="3" key="2">
    <citation type="submission" date="2020-09" db="EMBL/GenBank/DDBJ databases">
        <authorList>
            <person name="Sun Q."/>
            <person name="Ohkuma M."/>
        </authorList>
    </citation>
    <scope>NUCLEOTIDE SEQUENCE</scope>
    <source>
        <strain evidence="3">JCM 4988</strain>
    </source>
</reference>
<sequence length="159" mass="16640">MRQRSVLLVLSVSVLLGLSACVSVPAEPTGGPGAPGPAQDGGRSALPAGGRHPAEPTGREQLTSPSHKPAPRPAKRPDDSARHPSHLDRPLPAVPTLRTPQPPPPSRRVPWPGAHEPRPSVPKPPAPRPGKTYGMKDICDSSAGITDPSVTVLCRDAYR</sequence>
<feature type="compositionally biased region" description="Pro residues" evidence="1">
    <location>
        <begin position="119"/>
        <end position="128"/>
    </location>
</feature>
<name>A0A918UWI3_9ACTN</name>
<keyword evidence="4" id="KW-1185">Reference proteome</keyword>
<evidence type="ECO:0000256" key="2">
    <source>
        <dbReference type="SAM" id="SignalP"/>
    </source>
</evidence>
<evidence type="ECO:0000256" key="1">
    <source>
        <dbReference type="SAM" id="MobiDB-lite"/>
    </source>
</evidence>
<dbReference type="EMBL" id="BMWG01000010">
    <property type="protein sequence ID" value="GGZ38017.1"/>
    <property type="molecule type" value="Genomic_DNA"/>
</dbReference>
<feature type="chain" id="PRO_5037755824" description="Lipoprotein" evidence="2">
    <location>
        <begin position="27"/>
        <end position="159"/>
    </location>
</feature>
<proteinExistence type="predicted"/>
<feature type="region of interest" description="Disordered" evidence="1">
    <location>
        <begin position="26"/>
        <end position="150"/>
    </location>
</feature>
<comment type="caution">
    <text evidence="3">The sequence shown here is derived from an EMBL/GenBank/DDBJ whole genome shotgun (WGS) entry which is preliminary data.</text>
</comment>
<dbReference type="Proteomes" id="UP000630936">
    <property type="component" value="Unassembled WGS sequence"/>
</dbReference>
<evidence type="ECO:0008006" key="5">
    <source>
        <dbReference type="Google" id="ProtNLM"/>
    </source>
</evidence>
<protein>
    <recommendedName>
        <fullName evidence="5">Lipoprotein</fullName>
    </recommendedName>
</protein>
<organism evidence="3 4">
    <name type="scientific">Streptomyces inusitatus</name>
    <dbReference type="NCBI Taxonomy" id="68221"/>
    <lineage>
        <taxon>Bacteria</taxon>
        <taxon>Bacillati</taxon>
        <taxon>Actinomycetota</taxon>
        <taxon>Actinomycetes</taxon>
        <taxon>Kitasatosporales</taxon>
        <taxon>Streptomycetaceae</taxon>
        <taxon>Streptomyces</taxon>
    </lineage>
</organism>
<accession>A0A918UWI3</accession>
<keyword evidence="2" id="KW-0732">Signal</keyword>
<dbReference type="PROSITE" id="PS51257">
    <property type="entry name" value="PROKAR_LIPOPROTEIN"/>
    <property type="match status" value="1"/>
</dbReference>
<feature type="signal peptide" evidence="2">
    <location>
        <begin position="1"/>
        <end position="26"/>
    </location>
</feature>
<gene>
    <name evidence="3" type="ORF">GCM10010387_35070</name>
</gene>
<dbReference type="AlphaFoldDB" id="A0A918UWI3"/>